<accession>A0A2T0TNI9</accession>
<keyword evidence="2" id="KW-1185">Reference proteome</keyword>
<dbReference type="Proteomes" id="UP000238375">
    <property type="component" value="Unassembled WGS sequence"/>
</dbReference>
<name>A0A2T0TNI9_9BACT</name>
<organism evidence="1 2">
    <name type="scientific">Spirosoma oryzae</name>
    <dbReference type="NCBI Taxonomy" id="1469603"/>
    <lineage>
        <taxon>Bacteria</taxon>
        <taxon>Pseudomonadati</taxon>
        <taxon>Bacteroidota</taxon>
        <taxon>Cytophagia</taxon>
        <taxon>Cytophagales</taxon>
        <taxon>Cytophagaceae</taxon>
        <taxon>Spirosoma</taxon>
    </lineage>
</organism>
<reference evidence="1 2" key="1">
    <citation type="submission" date="2018-03" db="EMBL/GenBank/DDBJ databases">
        <title>Genomic Encyclopedia of Archaeal and Bacterial Type Strains, Phase II (KMG-II): from individual species to whole genera.</title>
        <authorList>
            <person name="Goeker M."/>
        </authorList>
    </citation>
    <scope>NUCLEOTIDE SEQUENCE [LARGE SCALE GENOMIC DNA]</scope>
    <source>
        <strain evidence="1 2">DSM 28354</strain>
    </source>
</reference>
<evidence type="ECO:0000313" key="1">
    <source>
        <dbReference type="EMBL" id="PRY47226.1"/>
    </source>
</evidence>
<dbReference type="EMBL" id="PVTE01000001">
    <property type="protein sequence ID" value="PRY47226.1"/>
    <property type="molecule type" value="Genomic_DNA"/>
</dbReference>
<dbReference type="AlphaFoldDB" id="A0A2T0TNI9"/>
<gene>
    <name evidence="1" type="ORF">CLV58_101292</name>
</gene>
<comment type="caution">
    <text evidence="1">The sequence shown here is derived from an EMBL/GenBank/DDBJ whole genome shotgun (WGS) entry which is preliminary data.</text>
</comment>
<evidence type="ECO:0000313" key="2">
    <source>
        <dbReference type="Proteomes" id="UP000238375"/>
    </source>
</evidence>
<proteinExistence type="predicted"/>
<protein>
    <submittedName>
        <fullName evidence="1">Uncharacterized protein</fullName>
    </submittedName>
</protein>
<sequence length="117" mass="13116">MKQMSTGTTLALFIISICLWSCITSKTKPLTQVGSSPQTDSSSVRVFLLERDIPQDIQQLGVVSLSVNIRPGLNIDQQVKQQLRNDCLRLGANGAYRISDGTYYPTIVSYLVFRYRK</sequence>